<sequence>MQESERHEEQSAFHSALEVLKNAHGGDEALYEQLSRSWQRLKTAAWRGGAAGLTLRGGLNVLSTLLFMLRMATRGKGKARPKRGLTLPEAVNDTLCYTAFLAALGGSYVFVDEGLAILLGKSRTAKWRALVAGAVAGHTLLLTGRNQRHHSLATYILLRGLTLLVRTGNKPDCQQRHPVLHALLAPTRMAHGDTALMCLASSQIIYSFIVMPATLPPSYARFIDKIAGKESFVWHGAREQAWRNIRKEPLGPLKALQATPFKHCTSAVPCEFWHPGQTCTGHAVGILPHAYARALGIYLPVYLVPALLVHRQKLLKKPLVLLPKVATGVGRSALFLATYIALTFGGKCNLLHVSLV</sequence>
<gene>
    <name evidence="1" type="ORF">DUNSADRAFT_8055</name>
</gene>
<evidence type="ECO:0008006" key="3">
    <source>
        <dbReference type="Google" id="ProtNLM"/>
    </source>
</evidence>
<comment type="caution">
    <text evidence="1">The sequence shown here is derived from an EMBL/GenBank/DDBJ whole genome shotgun (WGS) entry which is preliminary data.</text>
</comment>
<dbReference type="PANTHER" id="PTHR12459:SF15">
    <property type="entry name" value="TRANSMEMBRANE PROTEIN 135"/>
    <property type="match status" value="1"/>
</dbReference>
<proteinExistence type="predicted"/>
<keyword evidence="2" id="KW-1185">Reference proteome</keyword>
<dbReference type="PANTHER" id="PTHR12459">
    <property type="entry name" value="TRANSMEMBRANE PROTEIN 135-RELATED"/>
    <property type="match status" value="1"/>
</dbReference>
<dbReference type="InterPro" id="IPR026749">
    <property type="entry name" value="Tmem135"/>
</dbReference>
<evidence type="ECO:0000313" key="2">
    <source>
        <dbReference type="Proteomes" id="UP000815325"/>
    </source>
</evidence>
<dbReference type="EMBL" id="MU069727">
    <property type="protein sequence ID" value="KAF5834998.1"/>
    <property type="molecule type" value="Genomic_DNA"/>
</dbReference>
<reference evidence="1" key="1">
    <citation type="submission" date="2017-08" db="EMBL/GenBank/DDBJ databases">
        <authorList>
            <person name="Polle J.E."/>
            <person name="Barry K."/>
            <person name="Cushman J."/>
            <person name="Schmutz J."/>
            <person name="Tran D."/>
            <person name="Hathwaick L.T."/>
            <person name="Yim W.C."/>
            <person name="Jenkins J."/>
            <person name="Mckie-Krisberg Z.M."/>
            <person name="Prochnik S."/>
            <person name="Lindquist E."/>
            <person name="Dockter R.B."/>
            <person name="Adam C."/>
            <person name="Molina H."/>
            <person name="Bunkerborg J."/>
            <person name="Jin E."/>
            <person name="Buchheim M."/>
            <person name="Magnuson J."/>
        </authorList>
    </citation>
    <scope>NUCLEOTIDE SEQUENCE</scope>
    <source>
        <strain evidence="1">CCAP 19/18</strain>
    </source>
</reference>
<accession>A0ABQ7GKC6</accession>
<organism evidence="1 2">
    <name type="scientific">Dunaliella salina</name>
    <name type="common">Green alga</name>
    <name type="synonym">Protococcus salinus</name>
    <dbReference type="NCBI Taxonomy" id="3046"/>
    <lineage>
        <taxon>Eukaryota</taxon>
        <taxon>Viridiplantae</taxon>
        <taxon>Chlorophyta</taxon>
        <taxon>core chlorophytes</taxon>
        <taxon>Chlorophyceae</taxon>
        <taxon>CS clade</taxon>
        <taxon>Chlamydomonadales</taxon>
        <taxon>Dunaliellaceae</taxon>
        <taxon>Dunaliella</taxon>
    </lineage>
</organism>
<evidence type="ECO:0000313" key="1">
    <source>
        <dbReference type="EMBL" id="KAF5834998.1"/>
    </source>
</evidence>
<protein>
    <recommendedName>
        <fullName evidence="3">Transmembrane protein 135 N-terminal domain-containing protein</fullName>
    </recommendedName>
</protein>
<name>A0ABQ7GKC6_DUNSA</name>
<dbReference type="Proteomes" id="UP000815325">
    <property type="component" value="Unassembled WGS sequence"/>
</dbReference>